<accession>A0A426ZF48</accession>
<organism evidence="1 2">
    <name type="scientific">Ensete ventricosum</name>
    <name type="common">Abyssinian banana</name>
    <name type="synonym">Musa ensete</name>
    <dbReference type="NCBI Taxonomy" id="4639"/>
    <lineage>
        <taxon>Eukaryota</taxon>
        <taxon>Viridiplantae</taxon>
        <taxon>Streptophyta</taxon>
        <taxon>Embryophyta</taxon>
        <taxon>Tracheophyta</taxon>
        <taxon>Spermatophyta</taxon>
        <taxon>Magnoliopsida</taxon>
        <taxon>Liliopsida</taxon>
        <taxon>Zingiberales</taxon>
        <taxon>Musaceae</taxon>
        <taxon>Ensete</taxon>
    </lineage>
</organism>
<proteinExistence type="predicted"/>
<dbReference type="Proteomes" id="UP000287651">
    <property type="component" value="Unassembled WGS sequence"/>
</dbReference>
<evidence type="ECO:0000313" key="1">
    <source>
        <dbReference type="EMBL" id="RRT62593.1"/>
    </source>
</evidence>
<evidence type="ECO:0000313" key="2">
    <source>
        <dbReference type="Proteomes" id="UP000287651"/>
    </source>
</evidence>
<sequence>MKTRSEERDRKCYYRFHRDYDHDTKECYDLKNQIEYLICRGHLDRFIRKPGKPSLHLKGPVERQIDVIVGGLTSKSEYLDHDDALVITARIANALVKRTMIDTGSSIDILYFDTYLKLGMTNQDLNSMTSILTWLSRDTITPAGIATLLMTFSDEPRTKTLMVPFMVVELLSAYNMIIG</sequence>
<reference evidence="1 2" key="1">
    <citation type="journal article" date="2014" name="Agronomy (Basel)">
        <title>A Draft Genome Sequence for Ensete ventricosum, the Drought-Tolerant Tree Against Hunger.</title>
        <authorList>
            <person name="Harrison J."/>
            <person name="Moore K.A."/>
            <person name="Paszkiewicz K."/>
            <person name="Jones T."/>
            <person name="Grant M."/>
            <person name="Ambacheew D."/>
            <person name="Muzemil S."/>
            <person name="Studholme D.J."/>
        </authorList>
    </citation>
    <scope>NUCLEOTIDE SEQUENCE [LARGE SCALE GENOMIC DNA]</scope>
</reference>
<dbReference type="AlphaFoldDB" id="A0A426ZF48"/>
<protein>
    <recommendedName>
        <fullName evidence="3">Reverse transcriptase domain-containing protein</fullName>
    </recommendedName>
</protein>
<name>A0A426ZF48_ENSVE</name>
<dbReference type="EMBL" id="AMZH03006925">
    <property type="protein sequence ID" value="RRT62593.1"/>
    <property type="molecule type" value="Genomic_DNA"/>
</dbReference>
<dbReference type="CDD" id="cd00303">
    <property type="entry name" value="retropepsin_like"/>
    <property type="match status" value="1"/>
</dbReference>
<comment type="caution">
    <text evidence="1">The sequence shown here is derived from an EMBL/GenBank/DDBJ whole genome shotgun (WGS) entry which is preliminary data.</text>
</comment>
<dbReference type="PANTHER" id="PTHR33240">
    <property type="entry name" value="OS08G0508500 PROTEIN"/>
    <property type="match status" value="1"/>
</dbReference>
<dbReference type="InterPro" id="IPR021109">
    <property type="entry name" value="Peptidase_aspartic_dom_sf"/>
</dbReference>
<dbReference type="PANTHER" id="PTHR33240:SF8">
    <property type="entry name" value="OS03G0439900 PROTEIN"/>
    <property type="match status" value="1"/>
</dbReference>
<gene>
    <name evidence="1" type="ORF">B296_00012627</name>
</gene>
<evidence type="ECO:0008006" key="3">
    <source>
        <dbReference type="Google" id="ProtNLM"/>
    </source>
</evidence>
<dbReference type="Gene3D" id="2.40.70.10">
    <property type="entry name" value="Acid Proteases"/>
    <property type="match status" value="1"/>
</dbReference>